<keyword evidence="9 12" id="KW-0472">Membrane</keyword>
<dbReference type="EMBL" id="EF107102">
    <property type="protein sequence ID" value="ABL97315.1"/>
    <property type="molecule type" value="Genomic_DNA"/>
</dbReference>
<evidence type="ECO:0000256" key="4">
    <source>
        <dbReference type="ARBA" id="ARBA00022606"/>
    </source>
</evidence>
<evidence type="ECO:0000256" key="5">
    <source>
        <dbReference type="ARBA" id="ARBA00022692"/>
    </source>
</evidence>
<keyword evidence="5 12" id="KW-0812">Transmembrane</keyword>
<dbReference type="InterPro" id="IPR018229">
    <property type="entry name" value="Rhodopsin_retinal_BS"/>
</dbReference>
<evidence type="ECO:0000256" key="9">
    <source>
        <dbReference type="ARBA" id="ARBA00023136"/>
    </source>
</evidence>
<keyword evidence="3" id="KW-0600">Photoreceptor protein</keyword>
<feature type="transmembrane region" description="Helical" evidence="12">
    <location>
        <begin position="129"/>
        <end position="151"/>
    </location>
</feature>
<dbReference type="Pfam" id="PF01036">
    <property type="entry name" value="Bac_rhodopsin"/>
    <property type="match status" value="1"/>
</dbReference>
<evidence type="ECO:0000256" key="10">
    <source>
        <dbReference type="ARBA" id="ARBA00023170"/>
    </source>
</evidence>
<dbReference type="InterPro" id="IPR001425">
    <property type="entry name" value="Arc/bac/fun_rhodopsins"/>
</dbReference>
<comment type="similarity">
    <text evidence="2">Belongs to the archaeal/bacterial/fungal opsin family.</text>
</comment>
<keyword evidence="10" id="KW-0675">Receptor</keyword>
<proteinExistence type="inferred from homology"/>
<feature type="transmembrane region" description="Helical" evidence="12">
    <location>
        <begin position="172"/>
        <end position="193"/>
    </location>
</feature>
<dbReference type="GO" id="GO:0007602">
    <property type="term" value="P:phototransduction"/>
    <property type="evidence" value="ECO:0007669"/>
    <property type="project" value="UniProtKB-KW"/>
</dbReference>
<dbReference type="GO" id="GO:0010461">
    <property type="term" value="F:light-activated monoatomic ion channel activity"/>
    <property type="evidence" value="ECO:0007669"/>
    <property type="project" value="InterPro"/>
</dbReference>
<keyword evidence="4" id="KW-0716">Sensory transduction</keyword>
<dbReference type="InterPro" id="IPR017402">
    <property type="entry name" value="Proteorhodopsin"/>
</dbReference>
<dbReference type="SMART" id="SM01021">
    <property type="entry name" value="Bac_rhodopsin"/>
    <property type="match status" value="1"/>
</dbReference>
<dbReference type="Gene3D" id="1.20.1070.10">
    <property type="entry name" value="Rhodopsin 7-helix transmembrane proteins"/>
    <property type="match status" value="1"/>
</dbReference>
<organism evidence="13">
    <name type="scientific">uncultured marine bacterium HF10_12C08</name>
    <dbReference type="NCBI Taxonomy" id="415444"/>
    <lineage>
        <taxon>Bacteria</taxon>
        <taxon>environmental samples</taxon>
    </lineage>
</organism>
<feature type="modified residue" description="N6-(retinylidene)lysine" evidence="11">
    <location>
        <position position="214"/>
    </location>
</feature>
<evidence type="ECO:0000313" key="13">
    <source>
        <dbReference type="EMBL" id="ABL97315.1"/>
    </source>
</evidence>
<dbReference type="PIRSF" id="PIRSF038142">
    <property type="entry name" value="Rhodopsin_bac_prd"/>
    <property type="match status" value="1"/>
</dbReference>
<reference evidence="13" key="1">
    <citation type="journal article" date="2007" name="Environ. Microbiol.">
        <title>Proteorhodopsin photosystem gene clusters exhibit co-evolutionary trends and shared ancestry among diverse marine microbial phyla.</title>
        <authorList>
            <person name="McCarren J."/>
            <person name="Delong E.F."/>
        </authorList>
    </citation>
    <scope>NUCLEOTIDE SEQUENCE</scope>
</reference>
<evidence type="ECO:0000256" key="1">
    <source>
        <dbReference type="ARBA" id="ARBA00004141"/>
    </source>
</evidence>
<evidence type="ECO:0000256" key="2">
    <source>
        <dbReference type="ARBA" id="ARBA00008130"/>
    </source>
</evidence>
<name>A4GJM0_9BACT</name>
<keyword evidence="7 12" id="KW-1133">Transmembrane helix</keyword>
<evidence type="ECO:0000256" key="3">
    <source>
        <dbReference type="ARBA" id="ARBA00022543"/>
    </source>
</evidence>
<comment type="subcellular location">
    <subcellularLocation>
        <location evidence="1">Membrane</location>
        <topology evidence="1">Multi-pass membrane protein</topology>
    </subcellularLocation>
</comment>
<dbReference type="AlphaFoldDB" id="A4GJM0"/>
<evidence type="ECO:0000256" key="8">
    <source>
        <dbReference type="ARBA" id="ARBA00022991"/>
    </source>
</evidence>
<keyword evidence="8 11" id="KW-0157">Chromophore</keyword>
<dbReference type="GO" id="GO:0016020">
    <property type="term" value="C:membrane"/>
    <property type="evidence" value="ECO:0007669"/>
    <property type="project" value="UniProtKB-SubCell"/>
</dbReference>
<feature type="transmembrane region" description="Helical" evidence="12">
    <location>
        <begin position="205"/>
        <end position="225"/>
    </location>
</feature>
<evidence type="ECO:0000256" key="11">
    <source>
        <dbReference type="PIRSR" id="PIRSR038142-50"/>
    </source>
</evidence>
<feature type="transmembrane region" description="Helical" evidence="12">
    <location>
        <begin position="44"/>
        <end position="61"/>
    </location>
</feature>
<evidence type="ECO:0000256" key="6">
    <source>
        <dbReference type="ARBA" id="ARBA00022925"/>
    </source>
</evidence>
<feature type="transmembrane region" description="Helical" evidence="12">
    <location>
        <begin position="81"/>
        <end position="99"/>
    </location>
</feature>
<dbReference type="PRINTS" id="PR00251">
    <property type="entry name" value="BACTRLOPSIN"/>
</dbReference>
<feature type="transmembrane region" description="Helical" evidence="12">
    <location>
        <begin position="106"/>
        <end position="123"/>
    </location>
</feature>
<keyword evidence="6 11" id="KW-0681">Retinal protein</keyword>
<protein>
    <submittedName>
        <fullName evidence="13">Pop proteorhodopsin</fullName>
    </submittedName>
</protein>
<evidence type="ECO:0000256" key="7">
    <source>
        <dbReference type="ARBA" id="ARBA00022989"/>
    </source>
</evidence>
<dbReference type="SUPFAM" id="SSF81321">
    <property type="entry name" value="Family A G protein-coupled receptor-like"/>
    <property type="match status" value="1"/>
</dbReference>
<dbReference type="PANTHER" id="PTHR28286:SF2">
    <property type="entry name" value="BACTERIORHODOPSIN _OPSIN, NOPA (EUROFUNG)"/>
    <property type="match status" value="1"/>
</dbReference>
<comment type="PTM">
    <text evidence="11">Contains one covalently linked retinal chromophore.</text>
</comment>
<feature type="transmembrane region" description="Helical" evidence="12">
    <location>
        <begin position="12"/>
        <end position="32"/>
    </location>
</feature>
<dbReference type="PANTHER" id="PTHR28286">
    <property type="match status" value="1"/>
</dbReference>
<sequence>MKVLMLNPGDHVAISFWLISMAMVAATAFFFLERDRVAAKWKTSLTVAGLVTGIAAWHYFYMRGVWVATGDSPTVLRYIDWLITVPLQIVEFYVILAAMTAVASSLFWRLLIASIIMLVFGYMGETGAMNVTLAFVIGMAGWLYIIYEVFAGEASKASAGSGNAAGQTAFNALRLIVTVGWAIYPIGYAVGYFGGGVDAGSLNLIYNLADFVNKIAFGMAIYVAAVSDSN</sequence>
<dbReference type="GO" id="GO:0009881">
    <property type="term" value="F:photoreceptor activity"/>
    <property type="evidence" value="ECO:0007669"/>
    <property type="project" value="UniProtKB-KW"/>
</dbReference>
<evidence type="ECO:0000256" key="12">
    <source>
        <dbReference type="SAM" id="Phobius"/>
    </source>
</evidence>
<accession>A4GJM0</accession>
<dbReference type="CDD" id="cd15242">
    <property type="entry name" value="7tm_Proteorhodopsin"/>
    <property type="match status" value="1"/>
</dbReference>
<gene>
    <name evidence="13" type="ORF">ALOHA_HF1012C08.0019</name>
</gene>
<dbReference type="PROSITE" id="PS00950">
    <property type="entry name" value="BACTERIAL_OPSIN_1"/>
    <property type="match status" value="1"/>
</dbReference>